<accession>G0IWP3</accession>
<dbReference type="InterPro" id="IPR003583">
    <property type="entry name" value="Hlx-hairpin-Hlx_DNA-bd_motif"/>
</dbReference>
<comment type="subunit">
    <text evidence="6">Homotetramer. Forms an RuvA(8)-RuvB(12)-Holliday junction (HJ) complex. HJ DNA is sandwiched between 2 RuvA tetramers; dsDNA enters through RuvA and exits via RuvB. An RuvB hexamer assembles on each DNA strand where it exits the tetramer. Each RuvB hexamer is contacted by two RuvA subunits (via domain III) on 2 adjacent RuvB subunits; this complex drives branch migration. In the full resolvosome a probable DNA-RuvA(4)-RuvB(12)-RuvC(2) complex forms which resolves the HJ.</text>
</comment>
<keyword evidence="8" id="KW-0378">Hydrolase</keyword>
<dbReference type="Pfam" id="PF01330">
    <property type="entry name" value="RuvA_N"/>
    <property type="match status" value="1"/>
</dbReference>
<feature type="region of interest" description="Domain III" evidence="6">
    <location>
        <begin position="148"/>
        <end position="200"/>
    </location>
</feature>
<dbReference type="InterPro" id="IPR010994">
    <property type="entry name" value="RuvA_2-like"/>
</dbReference>
<keyword evidence="8" id="KW-0547">Nucleotide-binding</keyword>
<dbReference type="CDD" id="cd14332">
    <property type="entry name" value="UBA_RuvA_C"/>
    <property type="match status" value="1"/>
</dbReference>
<sequence length="200" mass="21669">MITYLKGKLAFKDPTHVIIDVHGIGYEVKISLNTFGKIEDKEEIMLHTYLHIKEDAHTLYGFKEASEKKAFLNLISISGVGASTGLMILSSLTVPELEQAISAGDHPTIQRVKGIGAKTAQRIVLELKDKILKDGIAAPEGVTQGFVQNSNKLKQEALQALITLGFTKAQAEKNIMTVLKKSGPDVSLEALIKASLKSSS</sequence>
<dbReference type="Gene3D" id="1.10.150.20">
    <property type="entry name" value="5' to 3' exonuclease, C-terminal subdomain"/>
    <property type="match status" value="1"/>
</dbReference>
<dbReference type="GO" id="GO:0005737">
    <property type="term" value="C:cytoplasm"/>
    <property type="evidence" value="ECO:0007669"/>
    <property type="project" value="UniProtKB-SubCell"/>
</dbReference>
<evidence type="ECO:0000256" key="3">
    <source>
        <dbReference type="ARBA" id="ARBA00023125"/>
    </source>
</evidence>
<keyword evidence="8" id="KW-0347">Helicase</keyword>
<dbReference type="HAMAP" id="MF_00031">
    <property type="entry name" value="DNA_HJ_migration_RuvA"/>
    <property type="match status" value="1"/>
</dbReference>
<feature type="region of interest" description="Domain II" evidence="6">
    <location>
        <begin position="64"/>
        <end position="141"/>
    </location>
</feature>
<evidence type="ECO:0000256" key="4">
    <source>
        <dbReference type="ARBA" id="ARBA00023172"/>
    </source>
</evidence>
<dbReference type="InterPro" id="IPR011114">
    <property type="entry name" value="RuvA_C"/>
</dbReference>
<dbReference type="NCBIfam" id="TIGR00084">
    <property type="entry name" value="ruvA"/>
    <property type="match status" value="1"/>
</dbReference>
<evidence type="ECO:0000256" key="6">
    <source>
        <dbReference type="HAMAP-Rule" id="MF_00031"/>
    </source>
</evidence>
<dbReference type="AlphaFoldDB" id="G0IWP3"/>
<dbReference type="OrthoDB" id="5293449at2"/>
<dbReference type="Gene3D" id="2.40.50.140">
    <property type="entry name" value="Nucleic acid-binding proteins"/>
    <property type="match status" value="1"/>
</dbReference>
<comment type="similarity">
    <text evidence="6">Belongs to the RuvA family.</text>
</comment>
<dbReference type="GO" id="GO:0006281">
    <property type="term" value="P:DNA repair"/>
    <property type="evidence" value="ECO:0007669"/>
    <property type="project" value="UniProtKB-UniRule"/>
</dbReference>
<organism evidence="8 9">
    <name type="scientific">Cyclobacterium marinum (strain ATCC 25205 / DSM 745 / LMG 13164 / NCIMB 1802)</name>
    <name type="common">Flectobacillus marinus</name>
    <dbReference type="NCBI Taxonomy" id="880070"/>
    <lineage>
        <taxon>Bacteria</taxon>
        <taxon>Pseudomonadati</taxon>
        <taxon>Bacteroidota</taxon>
        <taxon>Cytophagia</taxon>
        <taxon>Cytophagales</taxon>
        <taxon>Cyclobacteriaceae</taxon>
        <taxon>Cyclobacterium</taxon>
    </lineage>
</organism>
<protein>
    <recommendedName>
        <fullName evidence="6">Holliday junction branch migration complex subunit RuvA</fullName>
    </recommendedName>
</protein>
<comment type="domain">
    <text evidence="6">Has three domains with a flexible linker between the domains II and III and assumes an 'L' shape. Domain III is highly mobile and contacts RuvB.</text>
</comment>
<reference evidence="9" key="1">
    <citation type="submission" date="2011-07" db="EMBL/GenBank/DDBJ databases">
        <title>The complete genome of Cyclobacterium marinum DSM 745.</title>
        <authorList>
            <person name="Lucas S."/>
            <person name="Han J."/>
            <person name="Lapidus A."/>
            <person name="Bruce D."/>
            <person name="Goodwin L."/>
            <person name="Pitluck S."/>
            <person name="Peters L."/>
            <person name="Kyrpides N."/>
            <person name="Mavromatis K."/>
            <person name="Ivanova N."/>
            <person name="Ovchinnikova G."/>
            <person name="Chertkov O."/>
            <person name="Detter J.C."/>
            <person name="Tapia R."/>
            <person name="Han C."/>
            <person name="Land M."/>
            <person name="Hauser L."/>
            <person name="Markowitz V."/>
            <person name="Cheng J.-F."/>
            <person name="Hugenholtz P."/>
            <person name="Woyke T."/>
            <person name="Wu D."/>
            <person name="Tindall B."/>
            <person name="Schuetze A."/>
            <person name="Brambilla E."/>
            <person name="Klenk H.-P."/>
            <person name="Eisen J.A."/>
        </authorList>
    </citation>
    <scope>NUCLEOTIDE SEQUENCE [LARGE SCALE GENOMIC DNA]</scope>
    <source>
        <strain evidence="9">ATCC 25205 / DSM 745 / LMG 13164 / NCIMB 1802</strain>
    </source>
</reference>
<dbReference type="GO" id="GO:0009378">
    <property type="term" value="F:four-way junction helicase activity"/>
    <property type="evidence" value="ECO:0007669"/>
    <property type="project" value="InterPro"/>
</dbReference>
<keyword evidence="9" id="KW-1185">Reference proteome</keyword>
<keyword evidence="5 6" id="KW-0234">DNA repair</keyword>
<evidence type="ECO:0000313" key="8">
    <source>
        <dbReference type="EMBL" id="AEL24235.1"/>
    </source>
</evidence>
<dbReference type="SUPFAM" id="SSF50249">
    <property type="entry name" value="Nucleic acid-binding proteins"/>
    <property type="match status" value="1"/>
</dbReference>
<evidence type="ECO:0000313" key="9">
    <source>
        <dbReference type="Proteomes" id="UP000001635"/>
    </source>
</evidence>
<gene>
    <name evidence="6" type="primary">ruvA</name>
    <name evidence="8" type="ordered locus">Cycma_0457</name>
</gene>
<comment type="caution">
    <text evidence="6">Lacks conserved residue(s) required for the propagation of feature annotation.</text>
</comment>
<evidence type="ECO:0000256" key="2">
    <source>
        <dbReference type="ARBA" id="ARBA00022763"/>
    </source>
</evidence>
<keyword evidence="3 6" id="KW-0238">DNA-binding</keyword>
<dbReference type="Pfam" id="PF07499">
    <property type="entry name" value="RuvA_C"/>
    <property type="match status" value="1"/>
</dbReference>
<dbReference type="Pfam" id="PF14520">
    <property type="entry name" value="HHH_5"/>
    <property type="match status" value="1"/>
</dbReference>
<dbReference type="EMBL" id="CP002955">
    <property type="protein sequence ID" value="AEL24235.1"/>
    <property type="molecule type" value="Genomic_DNA"/>
</dbReference>
<dbReference type="eggNOG" id="COG0632">
    <property type="taxonomic scope" value="Bacteria"/>
</dbReference>
<comment type="subcellular location">
    <subcellularLocation>
        <location evidence="6">Cytoplasm</location>
    </subcellularLocation>
</comment>
<feature type="domain" description="Helix-hairpin-helix DNA-binding motif class 1" evidence="7">
    <location>
        <begin position="72"/>
        <end position="91"/>
    </location>
</feature>
<dbReference type="Proteomes" id="UP000001635">
    <property type="component" value="Chromosome"/>
</dbReference>
<dbReference type="GO" id="GO:0006310">
    <property type="term" value="P:DNA recombination"/>
    <property type="evidence" value="ECO:0007669"/>
    <property type="project" value="UniProtKB-UniRule"/>
</dbReference>
<dbReference type="GO" id="GO:0048476">
    <property type="term" value="C:Holliday junction resolvase complex"/>
    <property type="evidence" value="ECO:0007669"/>
    <property type="project" value="UniProtKB-UniRule"/>
</dbReference>
<keyword evidence="2 6" id="KW-0227">DNA damage</keyword>
<dbReference type="InterPro" id="IPR000085">
    <property type="entry name" value="RuvA"/>
</dbReference>
<dbReference type="GO" id="GO:0000400">
    <property type="term" value="F:four-way junction DNA binding"/>
    <property type="evidence" value="ECO:0007669"/>
    <property type="project" value="UniProtKB-UniRule"/>
</dbReference>
<evidence type="ECO:0000259" key="7">
    <source>
        <dbReference type="SMART" id="SM00278"/>
    </source>
</evidence>
<keyword evidence="1 6" id="KW-0963">Cytoplasm</keyword>
<dbReference type="InterPro" id="IPR013849">
    <property type="entry name" value="DNA_helicase_Holl-junc_RuvA_I"/>
</dbReference>
<keyword evidence="4 6" id="KW-0233">DNA recombination</keyword>
<name>G0IWP3_CYCMS</name>
<comment type="function">
    <text evidence="6">The RuvA-RuvB-RuvC complex processes Holliday junction (HJ) DNA during genetic recombination and DNA repair, while the RuvA-RuvB complex plays an important role in the rescue of blocked DNA replication forks via replication fork reversal (RFR). RuvA specifically binds to HJ cruciform DNA, conferring on it an open structure. The RuvB hexamer acts as an ATP-dependent pump, pulling dsDNA into and through the RuvAB complex. HJ branch migration allows RuvC to scan DNA until it finds its consensus sequence, where it cleaves and resolves the cruciform DNA.</text>
</comment>
<dbReference type="GO" id="GO:0009379">
    <property type="term" value="C:Holliday junction helicase complex"/>
    <property type="evidence" value="ECO:0007669"/>
    <property type="project" value="InterPro"/>
</dbReference>
<feature type="domain" description="Helix-hairpin-helix DNA-binding motif class 1" evidence="7">
    <location>
        <begin position="107"/>
        <end position="126"/>
    </location>
</feature>
<dbReference type="GO" id="GO:0005524">
    <property type="term" value="F:ATP binding"/>
    <property type="evidence" value="ECO:0007669"/>
    <property type="project" value="InterPro"/>
</dbReference>
<dbReference type="KEGG" id="cmr:Cycma_0457"/>
<dbReference type="InterPro" id="IPR036267">
    <property type="entry name" value="RuvA_C_sf"/>
</dbReference>
<dbReference type="InterPro" id="IPR012340">
    <property type="entry name" value="NA-bd_OB-fold"/>
</dbReference>
<evidence type="ECO:0000256" key="5">
    <source>
        <dbReference type="ARBA" id="ARBA00023204"/>
    </source>
</evidence>
<dbReference type="STRING" id="880070.Cycma_0457"/>
<proteinExistence type="inferred from homology"/>
<evidence type="ECO:0000256" key="1">
    <source>
        <dbReference type="ARBA" id="ARBA00022490"/>
    </source>
</evidence>
<dbReference type="SMART" id="SM00278">
    <property type="entry name" value="HhH1"/>
    <property type="match status" value="2"/>
</dbReference>
<dbReference type="HOGENOM" id="CLU_087936_3_0_10"/>
<dbReference type="SUPFAM" id="SSF46929">
    <property type="entry name" value="DNA helicase RuvA subunit, C-terminal domain"/>
    <property type="match status" value="1"/>
</dbReference>
<dbReference type="RefSeq" id="WP_014018534.1">
    <property type="nucleotide sequence ID" value="NC_015914.1"/>
</dbReference>
<keyword evidence="8" id="KW-0067">ATP-binding</keyword>
<dbReference type="Gene3D" id="1.10.8.10">
    <property type="entry name" value="DNA helicase RuvA subunit, C-terminal domain"/>
    <property type="match status" value="1"/>
</dbReference>
<dbReference type="SUPFAM" id="SSF47781">
    <property type="entry name" value="RuvA domain 2-like"/>
    <property type="match status" value="1"/>
</dbReference>